<evidence type="ECO:0000313" key="3">
    <source>
        <dbReference type="Proteomes" id="UP000605259"/>
    </source>
</evidence>
<organism evidence="2 3">
    <name type="scientific">Priestia taiwanensis</name>
    <dbReference type="NCBI Taxonomy" id="1347902"/>
    <lineage>
        <taxon>Bacteria</taxon>
        <taxon>Bacillati</taxon>
        <taxon>Bacillota</taxon>
        <taxon>Bacilli</taxon>
        <taxon>Bacillales</taxon>
        <taxon>Bacillaceae</taxon>
        <taxon>Priestia</taxon>
    </lineage>
</organism>
<reference evidence="2" key="2">
    <citation type="submission" date="2020-09" db="EMBL/GenBank/DDBJ databases">
        <authorList>
            <person name="Sun Q."/>
            <person name="Zhou Y."/>
        </authorList>
    </citation>
    <scope>NUCLEOTIDE SEQUENCE</scope>
    <source>
        <strain evidence="2">CGMCC 1.12698</strain>
    </source>
</reference>
<feature type="signal peptide" evidence="1">
    <location>
        <begin position="1"/>
        <end position="23"/>
    </location>
</feature>
<dbReference type="AlphaFoldDB" id="A0A917AY89"/>
<keyword evidence="1" id="KW-0732">Signal</keyword>
<feature type="chain" id="PRO_5037011790" evidence="1">
    <location>
        <begin position="24"/>
        <end position="45"/>
    </location>
</feature>
<protein>
    <submittedName>
        <fullName evidence="2">Uncharacterized protein</fullName>
    </submittedName>
</protein>
<keyword evidence="3" id="KW-1185">Reference proteome</keyword>
<proteinExistence type="predicted"/>
<name>A0A917AY89_9BACI</name>
<dbReference type="RefSeq" id="WP_188389542.1">
    <property type="nucleotide sequence ID" value="NZ_BMFK01000004.1"/>
</dbReference>
<dbReference type="EMBL" id="BMFK01000004">
    <property type="protein sequence ID" value="GGE80384.1"/>
    <property type="molecule type" value="Genomic_DNA"/>
</dbReference>
<evidence type="ECO:0000313" key="2">
    <source>
        <dbReference type="EMBL" id="GGE80384.1"/>
    </source>
</evidence>
<sequence length="45" mass="4806">MKKILSILALCAALFGATSTTQASETTNKEMLRMYDPGGGTVNRN</sequence>
<evidence type="ECO:0000256" key="1">
    <source>
        <dbReference type="SAM" id="SignalP"/>
    </source>
</evidence>
<reference evidence="2" key="1">
    <citation type="journal article" date="2014" name="Int. J. Syst. Evol. Microbiol.">
        <title>Complete genome sequence of Corynebacterium casei LMG S-19264T (=DSM 44701T), isolated from a smear-ripened cheese.</title>
        <authorList>
            <consortium name="US DOE Joint Genome Institute (JGI-PGF)"/>
            <person name="Walter F."/>
            <person name="Albersmeier A."/>
            <person name="Kalinowski J."/>
            <person name="Ruckert C."/>
        </authorList>
    </citation>
    <scope>NUCLEOTIDE SEQUENCE</scope>
    <source>
        <strain evidence="2">CGMCC 1.12698</strain>
    </source>
</reference>
<gene>
    <name evidence="2" type="ORF">GCM10007140_32380</name>
</gene>
<dbReference type="Proteomes" id="UP000605259">
    <property type="component" value="Unassembled WGS sequence"/>
</dbReference>
<comment type="caution">
    <text evidence="2">The sequence shown here is derived from an EMBL/GenBank/DDBJ whole genome shotgun (WGS) entry which is preliminary data.</text>
</comment>
<accession>A0A917AY89</accession>